<feature type="region of interest" description="Disordered" evidence="4">
    <location>
        <begin position="1020"/>
        <end position="1043"/>
    </location>
</feature>
<dbReference type="PANTHER" id="PTHR45973">
    <property type="entry name" value="PROTEIN PHOSPHATASE 1 REGULATORY SUBUNIT SDS22-RELATED"/>
    <property type="match status" value="1"/>
</dbReference>
<accession>A0AAD5M4A7</accession>
<dbReference type="InterPro" id="IPR001611">
    <property type="entry name" value="Leu-rich_rpt"/>
</dbReference>
<dbReference type="Pfam" id="PF14580">
    <property type="entry name" value="LRR_9"/>
    <property type="match status" value="1"/>
</dbReference>
<evidence type="ECO:0000256" key="3">
    <source>
        <dbReference type="SAM" id="Coils"/>
    </source>
</evidence>
<evidence type="ECO:0000313" key="6">
    <source>
        <dbReference type="EMBL" id="KAJ0403851.1"/>
    </source>
</evidence>
<evidence type="ECO:0000313" key="7">
    <source>
        <dbReference type="Proteomes" id="UP001209570"/>
    </source>
</evidence>
<dbReference type="InterPro" id="IPR050576">
    <property type="entry name" value="Cilia_flagella_integrity"/>
</dbReference>
<organism evidence="6 7">
    <name type="scientific">Pythium insidiosum</name>
    <name type="common">Pythiosis disease agent</name>
    <dbReference type="NCBI Taxonomy" id="114742"/>
    <lineage>
        <taxon>Eukaryota</taxon>
        <taxon>Sar</taxon>
        <taxon>Stramenopiles</taxon>
        <taxon>Oomycota</taxon>
        <taxon>Peronosporomycetes</taxon>
        <taxon>Pythiales</taxon>
        <taxon>Pythiaceae</taxon>
        <taxon>Pythium</taxon>
    </lineage>
</organism>
<name>A0AAD5M4A7_PYTIN</name>
<dbReference type="Gene3D" id="3.80.10.10">
    <property type="entry name" value="Ribonuclease Inhibitor"/>
    <property type="match status" value="1"/>
</dbReference>
<feature type="compositionally biased region" description="Low complexity" evidence="4">
    <location>
        <begin position="504"/>
        <end position="515"/>
    </location>
</feature>
<comment type="caution">
    <text evidence="6">The sequence shown here is derived from an EMBL/GenBank/DDBJ whole genome shotgun (WGS) entry which is preliminary data.</text>
</comment>
<proteinExistence type="predicted"/>
<evidence type="ECO:0000259" key="5">
    <source>
        <dbReference type="PROSITE" id="PS50004"/>
    </source>
</evidence>
<feature type="compositionally biased region" description="Polar residues" evidence="4">
    <location>
        <begin position="1350"/>
        <end position="1366"/>
    </location>
</feature>
<feature type="coiled-coil region" evidence="3">
    <location>
        <begin position="614"/>
        <end position="662"/>
    </location>
</feature>
<feature type="compositionally biased region" description="Basic and acidic residues" evidence="4">
    <location>
        <begin position="16"/>
        <end position="29"/>
    </location>
</feature>
<feature type="region of interest" description="Disordered" evidence="4">
    <location>
        <begin position="401"/>
        <end position="524"/>
    </location>
</feature>
<keyword evidence="7" id="KW-1185">Reference proteome</keyword>
<dbReference type="InterPro" id="IPR000008">
    <property type="entry name" value="C2_dom"/>
</dbReference>
<dbReference type="SMART" id="SM00239">
    <property type="entry name" value="C2"/>
    <property type="match status" value="1"/>
</dbReference>
<evidence type="ECO:0000256" key="1">
    <source>
        <dbReference type="ARBA" id="ARBA00022614"/>
    </source>
</evidence>
<dbReference type="PROSITE" id="PS51450">
    <property type="entry name" value="LRR"/>
    <property type="match status" value="1"/>
</dbReference>
<keyword evidence="1" id="KW-0433">Leucine-rich repeat</keyword>
<feature type="region of interest" description="Disordered" evidence="4">
    <location>
        <begin position="58"/>
        <end position="102"/>
    </location>
</feature>
<sequence length="1618" mass="175854">MESDTDASVAYPLRDPVSDQRQGHGHDDSMEGIDEEHEGDASPLVLQDDALLPHASCRRASAAAAPRRTHSAPSRRRGRSDGDALTSSSPSVPYPSSTCSSSVRSVSTVDLRHDQELLAQALLQSVSAPASTLSLDLSLTSSSSSSSSRSRRPLKSLLALRDDDVIDATARASLRQLHVSGHALSSLAGIEVLPDLESFSASRNHLKRIDSALFSLTSLRELDLSGNFISQLPRGISALRVLESLNLAGNNLAALKEVDALAPLSNLHACQLAANPFCKLPTYRDYVIAKLATLERLDDHAVTPQQRDKSRRRFSDERFAKDQFVRDADRAHADEQQRLLDAQSALEAENQRLRGELQLKSKLLQNKSKAWTTATEQLVQLQQEFAMLNLDRRALKTTAVLGGDKDKGEEEEEQEHAVGREKPHVAFAEDAAETAPEPGENQRDDVLHVAPTAPRSPERRVMMIDSAVSPFPPSRVSPSPSQGKLITPDESWNSVDWQSHRSVSTAPSSQSPRQSPTRKGRAPAVSTFARDMLEHEDDDPLHPPTHRLQRDALGSLVPQLPTFEDDAACPAYEDASVPPVVPFPRVCKSPSRRQLRHGGRSPTGRSAVMSLVDKENLARQIQALQSCRQTLVQEIASEEQLLHALKRERAAYADEMARLESDLDVLLSVESAGLETVVDGTARVLLLASRPREEETLRAKLDVLRNKLHFAEDKEKEIEASIVRLTKRVLEHDLRLATPLGSSAAMSTSDSTAAFDREIHALTHKLQLVIVQKEEIHSEMSRVLAQLKAVAAVTASATAGGASGLSSETVRLLEQQQRRYPSSGDPHVVFLEQQQRLKDVKQRHQDVADRVAVKESLVAELVAELKDVDAELAYINGLTPRSPAPHRRAVSLDSQSGASLAELARDSEGTAAGERRSRSRPASPVRCSAPSGTALSAPALASLSADHGNATAAAAEDVQQQFAAKLQELFNDDVMKEIKREVLDKLAGTRAVASLSSHKELQDAIAQALETHLKGAMSHLASGSVSRSPASSPPKTLKTGDAALSKRSDDEAFWDQLDEFLPVDATYKAKYRFIRERTAAFSSSSSSSASSARVAALQRIIRAGERLEQASVDCRVDPISSIEVDGAGRKRSALQVLVMAARDLPTAHLRTKNLDPYVALEVVYPEHLRPLADRQPPVTSLLPHRPDAADSRLRSELPGEATSVRTRTVKKSVFPVWDQAFELAPIESLKGYLHVRVLNDRKLSREQLVGEAKVPLRLLVHQRRVVETLALRVEPPASSQRTWRRGSSDASSAVVGGQIRVQLQLSFSRIEKAKRTLDDLVTKYLHEHNQLPPFIESTEPTASLLEQAPESPTAQATTAPESSSDTGDGALPTFETWKAQQSTATAATATARTADITHSSAAAPPSSPPRAPSPSPPLSATPVDSIFEAPRSHTVLSSARSAALWAPESATKPRPDISAKASRPTLASSSASSSRNAMAPLRSETAKPSRLASVHPSSSAAATMLRTRRKTELSTAPAVPTSSASRRPECFDEYSPYHPDFQLLDPLDLRGDRGGTVVYSKPRVSSGAVAYRGDLRIFKSPAFGRREPSGSFPERFIGLDSQTSERIKRIFGRIDTAT</sequence>
<dbReference type="SUPFAM" id="SSF49562">
    <property type="entry name" value="C2 domain (Calcium/lipid-binding domain, CaLB)"/>
    <property type="match status" value="1"/>
</dbReference>
<dbReference type="SUPFAM" id="SSF52075">
    <property type="entry name" value="Outer arm dynein light chain 1"/>
    <property type="match status" value="1"/>
</dbReference>
<feature type="compositionally biased region" description="Polar residues" evidence="4">
    <location>
        <begin position="490"/>
        <end position="503"/>
    </location>
</feature>
<protein>
    <recommendedName>
        <fullName evidence="5">C2 domain-containing protein</fullName>
    </recommendedName>
</protein>
<dbReference type="Gene3D" id="2.60.40.150">
    <property type="entry name" value="C2 domain"/>
    <property type="match status" value="1"/>
</dbReference>
<feature type="region of interest" description="Disordered" evidence="4">
    <location>
        <begin position="1346"/>
        <end position="1372"/>
    </location>
</feature>
<feature type="region of interest" description="Disordered" evidence="4">
    <location>
        <begin position="1398"/>
        <end position="1424"/>
    </location>
</feature>
<feature type="coiled-coil region" evidence="3">
    <location>
        <begin position="694"/>
        <end position="728"/>
    </location>
</feature>
<feature type="compositionally biased region" description="Low complexity" evidence="4">
    <location>
        <begin position="86"/>
        <end position="102"/>
    </location>
</feature>
<dbReference type="InterPro" id="IPR003591">
    <property type="entry name" value="Leu-rich_rpt_typical-subtyp"/>
</dbReference>
<keyword evidence="3" id="KW-0175">Coiled coil</keyword>
<dbReference type="Proteomes" id="UP001209570">
    <property type="component" value="Unassembled WGS sequence"/>
</dbReference>
<feature type="compositionally biased region" description="Pro residues" evidence="4">
    <location>
        <begin position="1405"/>
        <end position="1419"/>
    </location>
</feature>
<dbReference type="InterPro" id="IPR032675">
    <property type="entry name" value="LRR_dom_sf"/>
</dbReference>
<feature type="region of interest" description="Disordered" evidence="4">
    <location>
        <begin position="1"/>
        <end position="42"/>
    </location>
</feature>
<feature type="compositionally biased region" description="Basic and acidic residues" evidence="4">
    <location>
        <begin position="903"/>
        <end position="916"/>
    </location>
</feature>
<dbReference type="InterPro" id="IPR035892">
    <property type="entry name" value="C2_domain_sf"/>
</dbReference>
<feature type="compositionally biased region" description="Low complexity" evidence="4">
    <location>
        <begin position="1514"/>
        <end position="1525"/>
    </location>
</feature>
<dbReference type="CDD" id="cd00030">
    <property type="entry name" value="C2"/>
    <property type="match status" value="1"/>
</dbReference>
<evidence type="ECO:0000256" key="2">
    <source>
        <dbReference type="ARBA" id="ARBA00022737"/>
    </source>
</evidence>
<feature type="compositionally biased region" description="Basic and acidic residues" evidence="4">
    <location>
        <begin position="415"/>
        <end position="424"/>
    </location>
</feature>
<feature type="region of interest" description="Disordered" evidence="4">
    <location>
        <begin position="1438"/>
        <end position="1531"/>
    </location>
</feature>
<keyword evidence="2" id="KW-0677">Repeat</keyword>
<dbReference type="EMBL" id="JAKCXM010000073">
    <property type="protein sequence ID" value="KAJ0403851.1"/>
    <property type="molecule type" value="Genomic_DNA"/>
</dbReference>
<reference evidence="6" key="1">
    <citation type="submission" date="2021-12" db="EMBL/GenBank/DDBJ databases">
        <title>Prjna785345.</title>
        <authorList>
            <person name="Rujirawat T."/>
            <person name="Krajaejun T."/>
        </authorList>
    </citation>
    <scope>NUCLEOTIDE SEQUENCE</scope>
    <source>
        <strain evidence="6">Pi057C3</strain>
    </source>
</reference>
<dbReference type="Pfam" id="PF00168">
    <property type="entry name" value="C2"/>
    <property type="match status" value="1"/>
</dbReference>
<gene>
    <name evidence="6" type="ORF">P43SY_004824</name>
</gene>
<evidence type="ECO:0000256" key="4">
    <source>
        <dbReference type="SAM" id="MobiDB-lite"/>
    </source>
</evidence>
<feature type="compositionally biased region" description="Low complexity" evidence="4">
    <location>
        <begin position="1022"/>
        <end position="1034"/>
    </location>
</feature>
<dbReference type="PANTHER" id="PTHR45973:SF35">
    <property type="entry name" value="LEUCINE-RICH REPEAT-CONTAINING PROTEIN 43"/>
    <property type="match status" value="1"/>
</dbReference>
<feature type="region of interest" description="Disordered" evidence="4">
    <location>
        <begin position="878"/>
        <end position="931"/>
    </location>
</feature>
<feature type="compositionally biased region" description="Basic residues" evidence="4">
    <location>
        <begin position="67"/>
        <end position="78"/>
    </location>
</feature>
<dbReference type="SMART" id="SM00369">
    <property type="entry name" value="LRR_TYP"/>
    <property type="match status" value="3"/>
</dbReference>
<dbReference type="PROSITE" id="PS50004">
    <property type="entry name" value="C2"/>
    <property type="match status" value="1"/>
</dbReference>
<feature type="compositionally biased region" description="Low complexity" evidence="4">
    <location>
        <begin position="920"/>
        <end position="931"/>
    </location>
</feature>
<feature type="domain" description="C2" evidence="5">
    <location>
        <begin position="1114"/>
        <end position="1269"/>
    </location>
</feature>